<feature type="compositionally biased region" description="Basic and acidic residues" evidence="3">
    <location>
        <begin position="47"/>
        <end position="66"/>
    </location>
</feature>
<evidence type="ECO:0000313" key="5">
    <source>
        <dbReference type="EMBL" id="KAJ6220611.1"/>
    </source>
</evidence>
<sequence length="228" mass="25137">MASAMINDNHVASSSQADTNSDMDEPNESITSMERTTAGTEDEELEEIKARVREMEEEAEKLKQMQDDILANSNQSETPSLSPEEKAEIDARSIFVGNVDYSATADDLEKHFHGCGSINRVTILCDKYSGHPKGFAYIEFGEKDSVETATALDDSLFKGRQIKVCAKRTNRPGMSSTNRPPRGRGVRGRGFGRGSYGQSGGYVGGGSWNHRSGRRPFRARGWHGYSPY</sequence>
<evidence type="ECO:0000313" key="6">
    <source>
        <dbReference type="Proteomes" id="UP001142055"/>
    </source>
</evidence>
<dbReference type="GO" id="GO:0005634">
    <property type="term" value="C:nucleus"/>
    <property type="evidence" value="ECO:0007669"/>
    <property type="project" value="TreeGrafter"/>
</dbReference>
<feature type="domain" description="RRM" evidence="4">
    <location>
        <begin position="92"/>
        <end position="169"/>
    </location>
</feature>
<gene>
    <name evidence="5" type="ORF">RDWZM_006423</name>
</gene>
<dbReference type="PANTHER" id="PTHR23236">
    <property type="entry name" value="EUKARYOTIC TRANSLATION INITIATION FACTOR 4B/4H"/>
    <property type="match status" value="1"/>
</dbReference>
<feature type="compositionally biased region" description="Polar residues" evidence="3">
    <location>
        <begin position="71"/>
        <end position="81"/>
    </location>
</feature>
<reference evidence="5" key="1">
    <citation type="submission" date="2022-12" db="EMBL/GenBank/DDBJ databases">
        <title>Genome assemblies of Blomia tropicalis.</title>
        <authorList>
            <person name="Cui Y."/>
        </authorList>
    </citation>
    <scope>NUCLEOTIDE SEQUENCE</scope>
    <source>
        <tissue evidence="5">Adult mites</tissue>
    </source>
</reference>
<dbReference type="PANTHER" id="PTHR23236:SF12">
    <property type="entry name" value="EUKARYOTIC INITIATION FACTOR 4B-RELATED"/>
    <property type="match status" value="1"/>
</dbReference>
<dbReference type="GO" id="GO:0008143">
    <property type="term" value="F:poly(A) binding"/>
    <property type="evidence" value="ECO:0007669"/>
    <property type="project" value="TreeGrafter"/>
</dbReference>
<evidence type="ECO:0000256" key="1">
    <source>
        <dbReference type="ARBA" id="ARBA00022884"/>
    </source>
</evidence>
<dbReference type="CDD" id="cd12550">
    <property type="entry name" value="RRM_II_PABPN1"/>
    <property type="match status" value="1"/>
</dbReference>
<feature type="compositionally biased region" description="Gly residues" evidence="3">
    <location>
        <begin position="188"/>
        <end position="207"/>
    </location>
</feature>
<dbReference type="OMA" id="YRGRATY"/>
<dbReference type="EMBL" id="JAPWDV010000002">
    <property type="protein sequence ID" value="KAJ6220611.1"/>
    <property type="molecule type" value="Genomic_DNA"/>
</dbReference>
<dbReference type="InterPro" id="IPR000504">
    <property type="entry name" value="RRM_dom"/>
</dbReference>
<keyword evidence="6" id="KW-1185">Reference proteome</keyword>
<feature type="compositionally biased region" description="Polar residues" evidence="3">
    <location>
        <begin position="10"/>
        <end position="20"/>
    </location>
</feature>
<dbReference type="PROSITE" id="PS50102">
    <property type="entry name" value="RRM"/>
    <property type="match status" value="1"/>
</dbReference>
<dbReference type="AlphaFoldDB" id="A0A9Q0RND3"/>
<accession>A0A9Q0RND3</accession>
<feature type="region of interest" description="Disordered" evidence="3">
    <location>
        <begin position="170"/>
        <end position="210"/>
    </location>
</feature>
<dbReference type="SMART" id="SM00360">
    <property type="entry name" value="RRM"/>
    <property type="match status" value="1"/>
</dbReference>
<dbReference type="Pfam" id="PF00076">
    <property type="entry name" value="RRM_1"/>
    <property type="match status" value="1"/>
</dbReference>
<evidence type="ECO:0000256" key="2">
    <source>
        <dbReference type="PROSITE-ProRule" id="PRU00176"/>
    </source>
</evidence>
<feature type="region of interest" description="Disordered" evidence="3">
    <location>
        <begin position="1"/>
        <end position="86"/>
    </location>
</feature>
<comment type="caution">
    <text evidence="5">The sequence shown here is derived from an EMBL/GenBank/DDBJ whole genome shotgun (WGS) entry which is preliminary data.</text>
</comment>
<feature type="compositionally biased region" description="Polar residues" evidence="3">
    <location>
        <begin position="28"/>
        <end position="39"/>
    </location>
</feature>
<proteinExistence type="predicted"/>
<dbReference type="SUPFAM" id="SSF54928">
    <property type="entry name" value="RNA-binding domain, RBD"/>
    <property type="match status" value="1"/>
</dbReference>
<keyword evidence="1 2" id="KW-0694">RNA-binding</keyword>
<dbReference type="InterPro" id="IPR035979">
    <property type="entry name" value="RBD_domain_sf"/>
</dbReference>
<organism evidence="5 6">
    <name type="scientific">Blomia tropicalis</name>
    <name type="common">Mite</name>
    <dbReference type="NCBI Taxonomy" id="40697"/>
    <lineage>
        <taxon>Eukaryota</taxon>
        <taxon>Metazoa</taxon>
        <taxon>Ecdysozoa</taxon>
        <taxon>Arthropoda</taxon>
        <taxon>Chelicerata</taxon>
        <taxon>Arachnida</taxon>
        <taxon>Acari</taxon>
        <taxon>Acariformes</taxon>
        <taxon>Sarcoptiformes</taxon>
        <taxon>Astigmata</taxon>
        <taxon>Glycyphagoidea</taxon>
        <taxon>Echimyopodidae</taxon>
        <taxon>Blomia</taxon>
    </lineage>
</organism>
<name>A0A9Q0RND3_BLOTA</name>
<evidence type="ECO:0000256" key="3">
    <source>
        <dbReference type="SAM" id="MobiDB-lite"/>
    </source>
</evidence>
<dbReference type="Gene3D" id="3.30.70.330">
    <property type="match status" value="1"/>
</dbReference>
<dbReference type="InterPro" id="IPR012677">
    <property type="entry name" value="Nucleotide-bd_a/b_plait_sf"/>
</dbReference>
<protein>
    <recommendedName>
        <fullName evidence="4">RRM domain-containing protein</fullName>
    </recommendedName>
</protein>
<dbReference type="Proteomes" id="UP001142055">
    <property type="component" value="Chromosome 2"/>
</dbReference>
<dbReference type="OrthoDB" id="4726at2759"/>
<evidence type="ECO:0000259" key="4">
    <source>
        <dbReference type="PROSITE" id="PS50102"/>
    </source>
</evidence>